<protein>
    <recommendedName>
        <fullName evidence="1">DUF3854 domain-containing protein</fullName>
    </recommendedName>
</protein>
<organism evidence="2 3">
    <name type="scientific">Candidatus Scalindua rubra</name>
    <dbReference type="NCBI Taxonomy" id="1872076"/>
    <lineage>
        <taxon>Bacteria</taxon>
        <taxon>Pseudomonadati</taxon>
        <taxon>Planctomycetota</taxon>
        <taxon>Candidatus Brocadiia</taxon>
        <taxon>Candidatus Brocadiales</taxon>
        <taxon>Candidatus Scalinduaceae</taxon>
        <taxon>Candidatus Scalindua</taxon>
    </lineage>
</organism>
<dbReference type="Proteomes" id="UP000094056">
    <property type="component" value="Unassembled WGS sequence"/>
</dbReference>
<feature type="domain" description="DUF3854" evidence="1">
    <location>
        <begin position="103"/>
        <end position="220"/>
    </location>
</feature>
<dbReference type="AlphaFoldDB" id="A0A1E3XDI5"/>
<evidence type="ECO:0000313" key="3">
    <source>
        <dbReference type="Proteomes" id="UP000094056"/>
    </source>
</evidence>
<sequence length="303" mass="34885">MKNKLNLADQHYRDLKKSGLSDETIREARFESVPLKHLKKIMGHNSKGVASAYKIPFGNGFIRYKIFYEPGKELDENGKPRKKYHTKKDSGNKLYIPPRARLILNDASIPLDVTEGEKKSLKGCQSGLNCIAITGLWNWKINNEEKLIDDFDQINLKGRNIIITPDSHWLRPNTNGEPKYLKQAVLRLAYLLIDNGAKVSWRELPVGEREIKLDDYLCVHSLEDLKQLPLHKIRKLTLTEMIDAATPDIESYEKQEILKRIAGNTSETDQSQYINKLHEKTKISKRAIQKDINNITKKNLNRS</sequence>
<gene>
    <name evidence="2" type="ORF">SCARUB_01193</name>
</gene>
<name>A0A1E3XDI5_9BACT</name>
<comment type="caution">
    <text evidence="2">The sequence shown here is derived from an EMBL/GenBank/DDBJ whole genome shotgun (WGS) entry which is preliminary data.</text>
</comment>
<accession>A0A1E3XDI5</accession>
<evidence type="ECO:0000313" key="2">
    <source>
        <dbReference type="EMBL" id="ODS33673.1"/>
    </source>
</evidence>
<proteinExistence type="predicted"/>
<dbReference type="Pfam" id="PF12965">
    <property type="entry name" value="DUF3854"/>
    <property type="match status" value="1"/>
</dbReference>
<dbReference type="InterPro" id="IPR024385">
    <property type="entry name" value="DUF3854"/>
</dbReference>
<reference evidence="2 3" key="1">
    <citation type="submission" date="2016-07" db="EMBL/GenBank/DDBJ databases">
        <title>Draft genome of Scalindua rubra, obtained from a brine-seawater interface in the Red Sea, sheds light on salt adaptation in anammox bacteria.</title>
        <authorList>
            <person name="Speth D.R."/>
            <person name="Lagkouvardos I."/>
            <person name="Wang Y."/>
            <person name="Qian P.-Y."/>
            <person name="Dutilh B.E."/>
            <person name="Jetten M.S."/>
        </authorList>
    </citation>
    <scope>NUCLEOTIDE SEQUENCE [LARGE SCALE GENOMIC DNA]</scope>
    <source>
        <strain evidence="2">BSI-1</strain>
    </source>
</reference>
<dbReference type="EMBL" id="MAYW01000022">
    <property type="protein sequence ID" value="ODS33673.1"/>
    <property type="molecule type" value="Genomic_DNA"/>
</dbReference>
<evidence type="ECO:0000259" key="1">
    <source>
        <dbReference type="Pfam" id="PF12965"/>
    </source>
</evidence>